<sequence>MKKLLISLFTIASLASFSDELIIRGGFDVFNDYNGMSDFITGDPGDDSLGFELGIEYLKTVAPNFLIGAGIGYQGHAKAEGKKVLLNNWYDASGNYYEHTYGYDDQVYYDSIPLYITAKYEFDTPNKYIKPYVKANLGYSFNIHKNDLTLNDKVTQYVYDWYYDDYDEYTYSYDSKSYDTDIENGLYYGIGGGVQINGLTIDLMYQANYAKAKIDNGNGTRQEHDLNLYRLTLGFGYAFDFSY</sequence>
<evidence type="ECO:0000313" key="1">
    <source>
        <dbReference type="EMBL" id="ACZ08968.1"/>
    </source>
</evidence>
<evidence type="ECO:0000313" key="2">
    <source>
        <dbReference type="Proteomes" id="UP000000845"/>
    </source>
</evidence>
<reference evidence="2" key="1">
    <citation type="submission" date="2009-09" db="EMBL/GenBank/DDBJ databases">
        <title>The complete chromosome of Sebaldella termitidis ATCC 33386.</title>
        <authorList>
            <consortium name="US DOE Joint Genome Institute (JGI-PGF)"/>
            <person name="Lucas S."/>
            <person name="Copeland A."/>
            <person name="Lapidus A."/>
            <person name="Glavina del Rio T."/>
            <person name="Dalin E."/>
            <person name="Tice H."/>
            <person name="Bruce D."/>
            <person name="Goodwin L."/>
            <person name="Pitluck S."/>
            <person name="Kyrpides N."/>
            <person name="Mavromatis K."/>
            <person name="Ivanova N."/>
            <person name="Mikhailova N."/>
            <person name="Sims D."/>
            <person name="Meincke L."/>
            <person name="Brettin T."/>
            <person name="Detter J.C."/>
            <person name="Han C."/>
            <person name="Larimer F."/>
            <person name="Land M."/>
            <person name="Hauser L."/>
            <person name="Markowitz V."/>
            <person name="Cheng J.F."/>
            <person name="Hugenholtz P."/>
            <person name="Woyke T."/>
            <person name="Wu D."/>
            <person name="Eisen J.A."/>
        </authorList>
    </citation>
    <scope>NUCLEOTIDE SEQUENCE [LARGE SCALE GENOMIC DNA]</scope>
    <source>
        <strain evidence="2">ATCC 33386 / NCTC 11300</strain>
    </source>
</reference>
<proteinExistence type="predicted"/>
<dbReference type="Gene3D" id="2.40.160.20">
    <property type="match status" value="1"/>
</dbReference>
<gene>
    <name evidence="1" type="ordered locus">Sterm_2114</name>
</gene>
<dbReference type="STRING" id="526218.Sterm_2114"/>
<evidence type="ECO:0008006" key="3">
    <source>
        <dbReference type="Google" id="ProtNLM"/>
    </source>
</evidence>
<dbReference type="RefSeq" id="WP_012861562.1">
    <property type="nucleotide sequence ID" value="NC_013517.1"/>
</dbReference>
<dbReference type="Proteomes" id="UP000000845">
    <property type="component" value="Chromosome"/>
</dbReference>
<dbReference type="AlphaFoldDB" id="D1AK52"/>
<dbReference type="HOGENOM" id="CLU_092722_1_0_0"/>
<protein>
    <recommendedName>
        <fullName evidence="3">Outer membrane protein beta-barrel domain-containing protein</fullName>
    </recommendedName>
</protein>
<keyword evidence="2" id="KW-1185">Reference proteome</keyword>
<dbReference type="EMBL" id="CP001739">
    <property type="protein sequence ID" value="ACZ08968.1"/>
    <property type="molecule type" value="Genomic_DNA"/>
</dbReference>
<dbReference type="KEGG" id="str:Sterm_2114"/>
<dbReference type="eggNOG" id="COG3637">
    <property type="taxonomic scope" value="Bacteria"/>
</dbReference>
<reference evidence="1 2" key="2">
    <citation type="journal article" date="2010" name="Stand. Genomic Sci.">
        <title>Complete genome sequence of Sebaldella termitidis type strain (NCTC 11300).</title>
        <authorList>
            <person name="Harmon-Smith M."/>
            <person name="Celia L."/>
            <person name="Chertkov O."/>
            <person name="Lapidus A."/>
            <person name="Copeland A."/>
            <person name="Glavina Del Rio T."/>
            <person name="Nolan M."/>
            <person name="Lucas S."/>
            <person name="Tice H."/>
            <person name="Cheng J.F."/>
            <person name="Han C."/>
            <person name="Detter J.C."/>
            <person name="Bruce D."/>
            <person name="Goodwin L."/>
            <person name="Pitluck S."/>
            <person name="Pati A."/>
            <person name="Liolios K."/>
            <person name="Ivanova N."/>
            <person name="Mavromatis K."/>
            <person name="Mikhailova N."/>
            <person name="Chen A."/>
            <person name="Palaniappan K."/>
            <person name="Land M."/>
            <person name="Hauser L."/>
            <person name="Chang Y.J."/>
            <person name="Jeffries C.D."/>
            <person name="Brettin T."/>
            <person name="Goker M."/>
            <person name="Beck B."/>
            <person name="Bristow J."/>
            <person name="Eisen J.A."/>
            <person name="Markowitz V."/>
            <person name="Hugenholtz P."/>
            <person name="Kyrpides N.C."/>
            <person name="Klenk H.P."/>
            <person name="Chen F."/>
        </authorList>
    </citation>
    <scope>NUCLEOTIDE SEQUENCE [LARGE SCALE GENOMIC DNA]</scope>
    <source>
        <strain evidence="2">ATCC 33386 / NCTC 11300</strain>
    </source>
</reference>
<accession>D1AK52</accession>
<organism evidence="1 2">
    <name type="scientific">Sebaldella termitidis (strain ATCC 33386 / NCTC 11300)</name>
    <dbReference type="NCBI Taxonomy" id="526218"/>
    <lineage>
        <taxon>Bacteria</taxon>
        <taxon>Fusobacteriati</taxon>
        <taxon>Fusobacteriota</taxon>
        <taxon>Fusobacteriia</taxon>
        <taxon>Fusobacteriales</taxon>
        <taxon>Leptotrichiaceae</taxon>
        <taxon>Sebaldella</taxon>
    </lineage>
</organism>
<name>D1AK52_SEBTE</name>